<keyword evidence="3" id="KW-0808">Transferase</keyword>
<dbReference type="AlphaFoldDB" id="A0A562VDX7"/>
<dbReference type="GO" id="GO:0033072">
    <property type="term" value="P:vancomycin biosynthetic process"/>
    <property type="evidence" value="ECO:0007669"/>
    <property type="project" value="UniProtKB-ARBA"/>
</dbReference>
<feature type="domain" description="Glycosyltransferase family 28 N-terminal" evidence="1">
    <location>
        <begin position="4"/>
        <end position="132"/>
    </location>
</feature>
<dbReference type="FunFam" id="3.40.50.2000:FF:000009">
    <property type="entry name" value="Sterol 3-beta-glucosyltransferase UGT80A2"/>
    <property type="match status" value="1"/>
</dbReference>
<proteinExistence type="predicted"/>
<dbReference type="InterPro" id="IPR050426">
    <property type="entry name" value="Glycosyltransferase_28"/>
</dbReference>
<accession>A0A562VDX7</accession>
<dbReference type="GO" id="GO:0005975">
    <property type="term" value="P:carbohydrate metabolic process"/>
    <property type="evidence" value="ECO:0007669"/>
    <property type="project" value="InterPro"/>
</dbReference>
<reference evidence="3 4" key="1">
    <citation type="journal article" date="2013" name="Stand. Genomic Sci.">
        <title>Genomic Encyclopedia of Type Strains, Phase I: The one thousand microbial genomes (KMG-I) project.</title>
        <authorList>
            <person name="Kyrpides N.C."/>
            <person name="Woyke T."/>
            <person name="Eisen J.A."/>
            <person name="Garrity G."/>
            <person name="Lilburn T.G."/>
            <person name="Beck B.J."/>
            <person name="Whitman W.B."/>
            <person name="Hugenholtz P."/>
            <person name="Klenk H.P."/>
        </authorList>
    </citation>
    <scope>NUCLEOTIDE SEQUENCE [LARGE SCALE GENOMIC DNA]</scope>
    <source>
        <strain evidence="3 4">DSM 45044</strain>
    </source>
</reference>
<dbReference type="Pfam" id="PF06722">
    <property type="entry name" value="EryCIII-like_C"/>
    <property type="match status" value="1"/>
</dbReference>
<organism evidence="3 4">
    <name type="scientific">Stackebrandtia albiflava</name>
    <dbReference type="NCBI Taxonomy" id="406432"/>
    <lineage>
        <taxon>Bacteria</taxon>
        <taxon>Bacillati</taxon>
        <taxon>Actinomycetota</taxon>
        <taxon>Actinomycetes</taxon>
        <taxon>Glycomycetales</taxon>
        <taxon>Glycomycetaceae</taxon>
        <taxon>Stackebrandtia</taxon>
    </lineage>
</organism>
<protein>
    <submittedName>
        <fullName evidence="3">UDP:flavonoid glycosyltransferase YjiC (YdhE family)</fullName>
    </submittedName>
</protein>
<keyword evidence="4" id="KW-1185">Reference proteome</keyword>
<dbReference type="EMBL" id="VLLL01000005">
    <property type="protein sequence ID" value="TWJ16068.1"/>
    <property type="molecule type" value="Genomic_DNA"/>
</dbReference>
<name>A0A562VDX7_9ACTN</name>
<feature type="domain" description="Erythromycin biosynthesis protein CIII-like C-terminal" evidence="2">
    <location>
        <begin position="288"/>
        <end position="388"/>
    </location>
</feature>
<dbReference type="Pfam" id="PF03033">
    <property type="entry name" value="Glyco_transf_28"/>
    <property type="match status" value="1"/>
</dbReference>
<dbReference type="GO" id="GO:0008194">
    <property type="term" value="F:UDP-glycosyltransferase activity"/>
    <property type="evidence" value="ECO:0007669"/>
    <property type="project" value="InterPro"/>
</dbReference>
<sequence length="403" mass="42380">MRVLMLSPGTRGDVVPAAALGAGLVADGHEVTVVAGREYASVVSAAGCTPAPFDASLVPGPDTPPPRGIRGHLAALRAYMDTAADAALAAAPGTDVVIANVISPYGHDIAESLGIPSFDAFLQPWHPSRAYPPMIAGVRDLGPWGNRWAGFLAAGVPTPYDPACDRVRAVLGLPPRSRRAGQRRRRRTGVPVHHGISPVVLPRPGDWPPHLSLDGFWWRPEPEWNPPARLAAFLGAGPPPIVVSLGSLPTDATVGRALTEALRATRTRAILQGGDLRDVAAEFDDSQVVHVGHLPHDRLLPETAAVVHHAGAGMASAALRAGVPSIPLPEHTDQHFWARRLHALGAATTPVPMQRVTAAALAGAVTAAVTEPRLRERASAIRDAMAHEDGTEPLRARLRRLAG</sequence>
<dbReference type="InterPro" id="IPR002213">
    <property type="entry name" value="UDP_glucos_trans"/>
</dbReference>
<comment type="caution">
    <text evidence="3">The sequence shown here is derived from an EMBL/GenBank/DDBJ whole genome shotgun (WGS) entry which is preliminary data.</text>
</comment>
<dbReference type="RefSeq" id="WP_147135835.1">
    <property type="nucleotide sequence ID" value="NZ_BAABIJ010000001.1"/>
</dbReference>
<evidence type="ECO:0000313" key="3">
    <source>
        <dbReference type="EMBL" id="TWJ16068.1"/>
    </source>
</evidence>
<dbReference type="Gene3D" id="3.40.50.2000">
    <property type="entry name" value="Glycogen Phosphorylase B"/>
    <property type="match status" value="2"/>
</dbReference>
<dbReference type="PANTHER" id="PTHR48050">
    <property type="entry name" value="STEROL 3-BETA-GLUCOSYLTRANSFERASE"/>
    <property type="match status" value="1"/>
</dbReference>
<evidence type="ECO:0000259" key="1">
    <source>
        <dbReference type="Pfam" id="PF03033"/>
    </source>
</evidence>
<dbReference type="GO" id="GO:0016758">
    <property type="term" value="F:hexosyltransferase activity"/>
    <property type="evidence" value="ECO:0007669"/>
    <property type="project" value="InterPro"/>
</dbReference>
<evidence type="ECO:0000313" key="4">
    <source>
        <dbReference type="Proteomes" id="UP000321617"/>
    </source>
</evidence>
<dbReference type="SUPFAM" id="SSF53756">
    <property type="entry name" value="UDP-Glycosyltransferase/glycogen phosphorylase"/>
    <property type="match status" value="1"/>
</dbReference>
<dbReference type="OrthoDB" id="3253247at2"/>
<dbReference type="PANTHER" id="PTHR48050:SF13">
    <property type="entry name" value="STEROL 3-BETA-GLUCOSYLTRANSFERASE UGT80A2"/>
    <property type="match status" value="1"/>
</dbReference>
<dbReference type="CDD" id="cd03784">
    <property type="entry name" value="GT1_Gtf-like"/>
    <property type="match status" value="1"/>
</dbReference>
<gene>
    <name evidence="3" type="ORF">LX16_1790</name>
</gene>
<dbReference type="Proteomes" id="UP000321617">
    <property type="component" value="Unassembled WGS sequence"/>
</dbReference>
<dbReference type="InterPro" id="IPR010610">
    <property type="entry name" value="EryCIII-like_C"/>
</dbReference>
<evidence type="ECO:0000259" key="2">
    <source>
        <dbReference type="Pfam" id="PF06722"/>
    </source>
</evidence>
<dbReference type="InterPro" id="IPR004276">
    <property type="entry name" value="GlycoTrans_28_N"/>
</dbReference>